<evidence type="ECO:0000313" key="3">
    <source>
        <dbReference type="Proteomes" id="UP001595925"/>
    </source>
</evidence>
<organism evidence="2 3">
    <name type="scientific">Saliphagus infecundisoli</name>
    <dbReference type="NCBI Taxonomy" id="1849069"/>
    <lineage>
        <taxon>Archaea</taxon>
        <taxon>Methanobacteriati</taxon>
        <taxon>Methanobacteriota</taxon>
        <taxon>Stenosarchaea group</taxon>
        <taxon>Halobacteria</taxon>
        <taxon>Halobacteriales</taxon>
        <taxon>Natrialbaceae</taxon>
        <taxon>Saliphagus</taxon>
    </lineage>
</organism>
<proteinExistence type="predicted"/>
<comment type="caution">
    <text evidence="2">The sequence shown here is derived from an EMBL/GenBank/DDBJ whole genome shotgun (WGS) entry which is preliminary data.</text>
</comment>
<sequence>MTDAKAGEPVELDEDDLGIGSRFQSGLLRLTTGALRPVYSGGLVMARLRRVDPDRRGPGLLLGANTRRGRGTGLSTPTLDPGS</sequence>
<reference evidence="2 3" key="1">
    <citation type="journal article" date="2019" name="Int. J. Syst. Evol. Microbiol.">
        <title>The Global Catalogue of Microorganisms (GCM) 10K type strain sequencing project: providing services to taxonomists for standard genome sequencing and annotation.</title>
        <authorList>
            <consortium name="The Broad Institute Genomics Platform"/>
            <consortium name="The Broad Institute Genome Sequencing Center for Infectious Disease"/>
            <person name="Wu L."/>
            <person name="Ma J."/>
        </authorList>
    </citation>
    <scope>NUCLEOTIDE SEQUENCE [LARGE SCALE GENOMIC DNA]</scope>
    <source>
        <strain evidence="2 3">CGMCC 1.15824</strain>
    </source>
</reference>
<dbReference type="RefSeq" id="WP_224829261.1">
    <property type="nucleotide sequence ID" value="NZ_JAIVEF010000018.1"/>
</dbReference>
<dbReference type="Proteomes" id="UP001595925">
    <property type="component" value="Unassembled WGS sequence"/>
</dbReference>
<evidence type="ECO:0000313" key="2">
    <source>
        <dbReference type="EMBL" id="MFC4989434.1"/>
    </source>
</evidence>
<evidence type="ECO:0000256" key="1">
    <source>
        <dbReference type="SAM" id="MobiDB-lite"/>
    </source>
</evidence>
<dbReference type="EMBL" id="JBHSJG010000048">
    <property type="protein sequence ID" value="MFC4989434.1"/>
    <property type="molecule type" value="Genomic_DNA"/>
</dbReference>
<accession>A0ABD5QIP5</accession>
<protein>
    <submittedName>
        <fullName evidence="2">Uncharacterized protein</fullName>
    </submittedName>
</protein>
<name>A0ABD5QIP5_9EURY</name>
<gene>
    <name evidence="2" type="ORF">ACFPFO_17065</name>
</gene>
<keyword evidence="3" id="KW-1185">Reference proteome</keyword>
<dbReference type="AlphaFoldDB" id="A0ABD5QIP5"/>
<feature type="compositionally biased region" description="Polar residues" evidence="1">
    <location>
        <begin position="73"/>
        <end position="83"/>
    </location>
</feature>
<feature type="region of interest" description="Disordered" evidence="1">
    <location>
        <begin position="54"/>
        <end position="83"/>
    </location>
</feature>